<evidence type="ECO:0000313" key="1">
    <source>
        <dbReference type="EMBL" id="MEP0864813.1"/>
    </source>
</evidence>
<reference evidence="1 2" key="1">
    <citation type="submission" date="2022-04" db="EMBL/GenBank/DDBJ databases">
        <title>Positive selection, recombination, and allopatry shape intraspecific diversity of widespread and dominant cyanobacteria.</title>
        <authorList>
            <person name="Wei J."/>
            <person name="Shu W."/>
            <person name="Hu C."/>
        </authorList>
    </citation>
    <scope>NUCLEOTIDE SEQUENCE [LARGE SCALE GENOMIC DNA]</scope>
    <source>
        <strain evidence="1 2">GB2-A5</strain>
    </source>
</reference>
<accession>A0ABV0JMR8</accession>
<sequence>MIEPSQAPAEIQAGLSDIQSTLGIPWTPASWRTYAMYPSVMQLFWECLKPRRKPDFFGKRDRDYRADLPRYQRLVSTRLSN</sequence>
<evidence type="ECO:0000313" key="2">
    <source>
        <dbReference type="Proteomes" id="UP001442494"/>
    </source>
</evidence>
<dbReference type="EMBL" id="JAMPKK010000017">
    <property type="protein sequence ID" value="MEP0864813.1"/>
    <property type="molecule type" value="Genomic_DNA"/>
</dbReference>
<gene>
    <name evidence="1" type="ORF">NDI37_10065</name>
</gene>
<dbReference type="InterPro" id="IPR019714">
    <property type="entry name" value="2-haloacid_dehalogenase_DehI"/>
</dbReference>
<organism evidence="1 2">
    <name type="scientific">Funiculus sociatus GB2-A5</name>
    <dbReference type="NCBI Taxonomy" id="2933946"/>
    <lineage>
        <taxon>Bacteria</taxon>
        <taxon>Bacillati</taxon>
        <taxon>Cyanobacteriota</taxon>
        <taxon>Cyanophyceae</taxon>
        <taxon>Coleofasciculales</taxon>
        <taxon>Coleofasciculaceae</taxon>
        <taxon>Funiculus</taxon>
    </lineage>
</organism>
<protein>
    <submittedName>
        <fullName evidence="1">Halocarboxylic acid dehydrogenase DehI family protein</fullName>
    </submittedName>
</protein>
<name>A0ABV0JMR8_9CYAN</name>
<keyword evidence="2" id="KW-1185">Reference proteome</keyword>
<dbReference type="Proteomes" id="UP001442494">
    <property type="component" value="Unassembled WGS sequence"/>
</dbReference>
<dbReference type="Pfam" id="PF10778">
    <property type="entry name" value="DehI"/>
    <property type="match status" value="1"/>
</dbReference>
<comment type="caution">
    <text evidence="1">The sequence shown here is derived from an EMBL/GenBank/DDBJ whole genome shotgun (WGS) entry which is preliminary data.</text>
</comment>
<proteinExistence type="predicted"/>